<accession>A0A2T0R5F5</accession>
<sequence>MSSVLHPVGPEDKGTYWRRRLVVVLALVVVVVLVALGVRALASPDANAQQPTKLDPSTVATTPSPTTTPAGTPTGTPTASGTDTATGTATATGTQTGTQAAGAACSTQSLNLTLTSEYSAYGPGKTPKLVLTVKNTSQAACSVEIGTAVRTFTASSGGTQVWSSADCQSQTASQTYQLDPGGTRSMSTVWSRQRSAPGCPTGQEAVAAGNYTIGGSWNGMDAQPVTITLTS</sequence>
<evidence type="ECO:0000313" key="5">
    <source>
        <dbReference type="Proteomes" id="UP000238083"/>
    </source>
</evidence>
<dbReference type="AlphaFoldDB" id="A0A2T0R5F5"/>
<keyword evidence="2" id="KW-0812">Transmembrane</keyword>
<evidence type="ECO:0000259" key="3">
    <source>
        <dbReference type="Pfam" id="PF14016"/>
    </source>
</evidence>
<proteinExistence type="predicted"/>
<feature type="region of interest" description="Disordered" evidence="1">
    <location>
        <begin position="44"/>
        <end position="99"/>
    </location>
</feature>
<keyword evidence="5" id="KW-1185">Reference proteome</keyword>
<dbReference type="InterPro" id="IPR025326">
    <property type="entry name" value="DUF4232"/>
</dbReference>
<organism evidence="4 5">
    <name type="scientific">Kineococcus rhizosphaerae</name>
    <dbReference type="NCBI Taxonomy" id="559628"/>
    <lineage>
        <taxon>Bacteria</taxon>
        <taxon>Bacillati</taxon>
        <taxon>Actinomycetota</taxon>
        <taxon>Actinomycetes</taxon>
        <taxon>Kineosporiales</taxon>
        <taxon>Kineosporiaceae</taxon>
        <taxon>Kineococcus</taxon>
    </lineage>
</organism>
<feature type="domain" description="DUF4232" evidence="3">
    <location>
        <begin position="105"/>
        <end position="204"/>
    </location>
</feature>
<reference evidence="4 5" key="1">
    <citation type="submission" date="2018-03" db="EMBL/GenBank/DDBJ databases">
        <title>Genomic Encyclopedia of Archaeal and Bacterial Type Strains, Phase II (KMG-II): from individual species to whole genera.</title>
        <authorList>
            <person name="Goeker M."/>
        </authorList>
    </citation>
    <scope>NUCLEOTIDE SEQUENCE [LARGE SCALE GENOMIC DNA]</scope>
    <source>
        <strain evidence="4 5">DSM 19711</strain>
    </source>
</reference>
<dbReference type="EMBL" id="PVZF01000004">
    <property type="protein sequence ID" value="PRY15998.1"/>
    <property type="molecule type" value="Genomic_DNA"/>
</dbReference>
<feature type="compositionally biased region" description="Low complexity" evidence="1">
    <location>
        <begin position="56"/>
        <end position="99"/>
    </location>
</feature>
<dbReference type="Proteomes" id="UP000238083">
    <property type="component" value="Unassembled WGS sequence"/>
</dbReference>
<dbReference type="RefSeq" id="WP_106209837.1">
    <property type="nucleotide sequence ID" value="NZ_PVZF01000004.1"/>
</dbReference>
<comment type="caution">
    <text evidence="4">The sequence shown here is derived from an EMBL/GenBank/DDBJ whole genome shotgun (WGS) entry which is preliminary data.</text>
</comment>
<dbReference type="Pfam" id="PF14016">
    <property type="entry name" value="DUF4232"/>
    <property type="match status" value="1"/>
</dbReference>
<evidence type="ECO:0000256" key="1">
    <source>
        <dbReference type="SAM" id="MobiDB-lite"/>
    </source>
</evidence>
<keyword evidence="2" id="KW-1133">Transmembrane helix</keyword>
<feature type="transmembrane region" description="Helical" evidence="2">
    <location>
        <begin position="21"/>
        <end position="42"/>
    </location>
</feature>
<keyword evidence="2" id="KW-0472">Membrane</keyword>
<evidence type="ECO:0000313" key="4">
    <source>
        <dbReference type="EMBL" id="PRY15998.1"/>
    </source>
</evidence>
<protein>
    <submittedName>
        <fullName evidence="4">Uncharacterized protein DUF4232</fullName>
    </submittedName>
</protein>
<name>A0A2T0R5F5_9ACTN</name>
<evidence type="ECO:0000256" key="2">
    <source>
        <dbReference type="SAM" id="Phobius"/>
    </source>
</evidence>
<gene>
    <name evidence="4" type="ORF">CLV37_104211</name>
</gene>